<evidence type="ECO:0000313" key="2">
    <source>
        <dbReference type="Proteomes" id="UP001458880"/>
    </source>
</evidence>
<comment type="caution">
    <text evidence="1">The sequence shown here is derived from an EMBL/GenBank/DDBJ whole genome shotgun (WGS) entry which is preliminary data.</text>
</comment>
<organism evidence="1 2">
    <name type="scientific">Popillia japonica</name>
    <name type="common">Japanese beetle</name>
    <dbReference type="NCBI Taxonomy" id="7064"/>
    <lineage>
        <taxon>Eukaryota</taxon>
        <taxon>Metazoa</taxon>
        <taxon>Ecdysozoa</taxon>
        <taxon>Arthropoda</taxon>
        <taxon>Hexapoda</taxon>
        <taxon>Insecta</taxon>
        <taxon>Pterygota</taxon>
        <taxon>Neoptera</taxon>
        <taxon>Endopterygota</taxon>
        <taxon>Coleoptera</taxon>
        <taxon>Polyphaga</taxon>
        <taxon>Scarabaeiformia</taxon>
        <taxon>Scarabaeidae</taxon>
        <taxon>Rutelinae</taxon>
        <taxon>Popillia</taxon>
    </lineage>
</organism>
<protein>
    <submittedName>
        <fullName evidence="1">Uncharacterized protein</fullName>
    </submittedName>
</protein>
<evidence type="ECO:0000313" key="1">
    <source>
        <dbReference type="EMBL" id="KAK9685745.1"/>
    </source>
</evidence>
<keyword evidence="2" id="KW-1185">Reference proteome</keyword>
<proteinExistence type="predicted"/>
<dbReference type="Proteomes" id="UP001458880">
    <property type="component" value="Unassembled WGS sequence"/>
</dbReference>
<sequence length="159" mass="18130">MDSNAKHDNVVAGDRKSERETETTTVLKFLMVKEQNKTKHFDLWIESALATFNTEQNKKQKEDEVNKVWHRNGITNTANSLLPVDIPGAGDRLQYRRKEIQGESENVYCIVRVLSGHTAKEKPIETKEIQGESENVYCIVRVLSGHTAKEKPIETSYIS</sequence>
<name>A0AAW1IA04_POPJA</name>
<dbReference type="AlphaFoldDB" id="A0AAW1IA04"/>
<gene>
    <name evidence="1" type="ORF">QE152_g37699</name>
</gene>
<reference evidence="1 2" key="1">
    <citation type="journal article" date="2024" name="BMC Genomics">
        <title>De novo assembly and annotation of Popillia japonica's genome with initial clues to its potential as an invasive pest.</title>
        <authorList>
            <person name="Cucini C."/>
            <person name="Boschi S."/>
            <person name="Funari R."/>
            <person name="Cardaioli E."/>
            <person name="Iannotti N."/>
            <person name="Marturano G."/>
            <person name="Paoli F."/>
            <person name="Bruttini M."/>
            <person name="Carapelli A."/>
            <person name="Frati F."/>
            <person name="Nardi F."/>
        </authorList>
    </citation>
    <scope>NUCLEOTIDE SEQUENCE [LARGE SCALE GENOMIC DNA]</scope>
    <source>
        <strain evidence="1">DMR45628</strain>
    </source>
</reference>
<accession>A0AAW1IA04</accession>
<dbReference type="EMBL" id="JASPKY010000753">
    <property type="protein sequence ID" value="KAK9685745.1"/>
    <property type="molecule type" value="Genomic_DNA"/>
</dbReference>